<reference evidence="1" key="2">
    <citation type="journal article" date="2023" name="Int. J. Mol. Sci.">
        <title>De Novo Assembly and Annotation of 11 Diverse Shrub Willow (Salix) Genomes Reveals Novel Gene Organization in Sex-Linked Regions.</title>
        <authorList>
            <person name="Hyden B."/>
            <person name="Feng K."/>
            <person name="Yates T.B."/>
            <person name="Jawdy S."/>
            <person name="Cereghino C."/>
            <person name="Smart L.B."/>
            <person name="Muchero W."/>
        </authorList>
    </citation>
    <scope>NUCLEOTIDE SEQUENCE</scope>
    <source>
        <tissue evidence="1">Shoot tip</tissue>
    </source>
</reference>
<accession>A0ABQ9A120</accession>
<dbReference type="Proteomes" id="UP001141253">
    <property type="component" value="Chromosome 8"/>
</dbReference>
<keyword evidence="2" id="KW-1185">Reference proteome</keyword>
<evidence type="ECO:0000313" key="2">
    <source>
        <dbReference type="Proteomes" id="UP001141253"/>
    </source>
</evidence>
<comment type="caution">
    <text evidence="1">The sequence shown here is derived from an EMBL/GenBank/DDBJ whole genome shotgun (WGS) entry which is preliminary data.</text>
</comment>
<feature type="non-terminal residue" evidence="1">
    <location>
        <position position="30"/>
    </location>
</feature>
<organism evidence="1 2">
    <name type="scientific">Salix suchowensis</name>
    <dbReference type="NCBI Taxonomy" id="1278906"/>
    <lineage>
        <taxon>Eukaryota</taxon>
        <taxon>Viridiplantae</taxon>
        <taxon>Streptophyta</taxon>
        <taxon>Embryophyta</taxon>
        <taxon>Tracheophyta</taxon>
        <taxon>Spermatophyta</taxon>
        <taxon>Magnoliopsida</taxon>
        <taxon>eudicotyledons</taxon>
        <taxon>Gunneridae</taxon>
        <taxon>Pentapetalae</taxon>
        <taxon>rosids</taxon>
        <taxon>fabids</taxon>
        <taxon>Malpighiales</taxon>
        <taxon>Salicaceae</taxon>
        <taxon>Saliceae</taxon>
        <taxon>Salix</taxon>
    </lineage>
</organism>
<dbReference type="EMBL" id="JAPFFI010000023">
    <property type="protein sequence ID" value="KAJ6321649.1"/>
    <property type="molecule type" value="Genomic_DNA"/>
</dbReference>
<reference evidence="1" key="1">
    <citation type="submission" date="2022-10" db="EMBL/GenBank/DDBJ databases">
        <authorList>
            <person name="Hyden B.L."/>
            <person name="Feng K."/>
            <person name="Yates T."/>
            <person name="Jawdy S."/>
            <person name="Smart L.B."/>
            <person name="Muchero W."/>
        </authorList>
    </citation>
    <scope>NUCLEOTIDE SEQUENCE</scope>
    <source>
        <tissue evidence="1">Shoot tip</tissue>
    </source>
</reference>
<sequence>MMLPIISGTMIMFLKCVRTGSGFSPAGASL</sequence>
<protein>
    <submittedName>
        <fullName evidence="1">Uncharacterized protein</fullName>
    </submittedName>
</protein>
<evidence type="ECO:0000313" key="1">
    <source>
        <dbReference type="EMBL" id="KAJ6321649.1"/>
    </source>
</evidence>
<name>A0ABQ9A120_9ROSI</name>
<proteinExistence type="predicted"/>
<gene>
    <name evidence="1" type="ORF">OIU77_011676</name>
</gene>